<evidence type="ECO:0000313" key="1">
    <source>
        <dbReference type="EMBL" id="KAF6135996.1"/>
    </source>
</evidence>
<organism evidence="1 2">
    <name type="scientific">Kingdonia uniflora</name>
    <dbReference type="NCBI Taxonomy" id="39325"/>
    <lineage>
        <taxon>Eukaryota</taxon>
        <taxon>Viridiplantae</taxon>
        <taxon>Streptophyta</taxon>
        <taxon>Embryophyta</taxon>
        <taxon>Tracheophyta</taxon>
        <taxon>Spermatophyta</taxon>
        <taxon>Magnoliopsida</taxon>
        <taxon>Ranunculales</taxon>
        <taxon>Circaeasteraceae</taxon>
        <taxon>Kingdonia</taxon>
    </lineage>
</organism>
<reference evidence="1 2" key="1">
    <citation type="journal article" date="2020" name="IScience">
        <title>Genome Sequencing of the Endangered Kingdonia uniflora (Circaeasteraceae, Ranunculales) Reveals Potential Mechanisms of Evolutionary Specialization.</title>
        <authorList>
            <person name="Sun Y."/>
            <person name="Deng T."/>
            <person name="Zhang A."/>
            <person name="Moore M.J."/>
            <person name="Landis J.B."/>
            <person name="Lin N."/>
            <person name="Zhang H."/>
            <person name="Zhang X."/>
            <person name="Huang J."/>
            <person name="Zhang X."/>
            <person name="Sun H."/>
            <person name="Wang H."/>
        </authorList>
    </citation>
    <scope>NUCLEOTIDE SEQUENCE [LARGE SCALE GENOMIC DNA]</scope>
    <source>
        <strain evidence="1">TB1705</strain>
        <tissue evidence="1">Leaf</tissue>
    </source>
</reference>
<evidence type="ECO:0000313" key="2">
    <source>
        <dbReference type="Proteomes" id="UP000541444"/>
    </source>
</evidence>
<dbReference type="Proteomes" id="UP000541444">
    <property type="component" value="Unassembled WGS sequence"/>
</dbReference>
<dbReference type="EMBL" id="JACGCM010002768">
    <property type="protein sequence ID" value="KAF6135996.1"/>
    <property type="molecule type" value="Genomic_DNA"/>
</dbReference>
<dbReference type="AlphaFoldDB" id="A0A7J7L059"/>
<name>A0A7J7L059_9MAGN</name>
<gene>
    <name evidence="1" type="ORF">GIB67_006888</name>
</gene>
<proteinExistence type="predicted"/>
<accession>A0A7J7L059</accession>
<comment type="caution">
    <text evidence="1">The sequence shown here is derived from an EMBL/GenBank/DDBJ whole genome shotgun (WGS) entry which is preliminary data.</text>
</comment>
<sequence length="69" mass="8075">MLLGILKELDSGNYEYCTCWKWGGTVTDRNSGPDLLKFREALDIYKVEDVVWDTYKDKRDIAHAFKEIT</sequence>
<keyword evidence="2" id="KW-1185">Reference proteome</keyword>
<protein>
    <submittedName>
        <fullName evidence="1">Uncharacterized protein</fullName>
    </submittedName>
</protein>